<protein>
    <submittedName>
        <fullName evidence="1">Uncharacterized protein</fullName>
    </submittedName>
</protein>
<reference evidence="1 2" key="1">
    <citation type="submission" date="2019-05" db="EMBL/GenBank/DDBJ databases">
        <title>Genomic analysis of Lentibacillus sp. NKC220-2.</title>
        <authorList>
            <person name="Oh Y.J."/>
        </authorList>
    </citation>
    <scope>NUCLEOTIDE SEQUENCE [LARGE SCALE GENOMIC DNA]</scope>
    <source>
        <strain evidence="1 2">NKC220-2</strain>
    </source>
</reference>
<comment type="caution">
    <text evidence="1">The sequence shown here is derived from an EMBL/GenBank/DDBJ whole genome shotgun (WGS) entry which is preliminary data.</text>
</comment>
<accession>A0A5S3QJD2</accession>
<name>A0A5S3QJD2_9BACI</name>
<evidence type="ECO:0000313" key="1">
    <source>
        <dbReference type="EMBL" id="TMN21837.1"/>
    </source>
</evidence>
<dbReference type="RefSeq" id="WP_138602633.1">
    <property type="nucleotide sequence ID" value="NZ_VCIA01000001.1"/>
</dbReference>
<dbReference type="AlphaFoldDB" id="A0A5S3QJD2"/>
<dbReference type="Proteomes" id="UP000306980">
    <property type="component" value="Unassembled WGS sequence"/>
</dbReference>
<evidence type="ECO:0000313" key="2">
    <source>
        <dbReference type="Proteomes" id="UP000306980"/>
    </source>
</evidence>
<proteinExistence type="predicted"/>
<gene>
    <name evidence="1" type="ORF">FFL34_06710</name>
</gene>
<dbReference type="EMBL" id="VCIA01000001">
    <property type="protein sequence ID" value="TMN21837.1"/>
    <property type="molecule type" value="Genomic_DNA"/>
</dbReference>
<organism evidence="1 2">
    <name type="scientific">Lentibacillus cibarius</name>
    <dbReference type="NCBI Taxonomy" id="2583219"/>
    <lineage>
        <taxon>Bacteria</taxon>
        <taxon>Bacillati</taxon>
        <taxon>Bacillota</taxon>
        <taxon>Bacilli</taxon>
        <taxon>Bacillales</taxon>
        <taxon>Bacillaceae</taxon>
        <taxon>Lentibacillus</taxon>
    </lineage>
</organism>
<sequence>MDQFSKDAYVEGKKVRRLIDSDEKLIVVMNIFEMINLDYEQFSYEIMQFYKRYNKSVPCFIKQVNKENMHFFGIYFIHGLLYE</sequence>
<dbReference type="OrthoDB" id="2980811at2"/>